<name>A0A8B0SEJ7_9GAMM</name>
<dbReference type="Pfam" id="PF17963">
    <property type="entry name" value="Big_9"/>
    <property type="match status" value="1"/>
</dbReference>
<keyword evidence="1" id="KW-0732">Signal</keyword>
<evidence type="ECO:0000313" key="4">
    <source>
        <dbReference type="Proteomes" id="UP000664466"/>
    </source>
</evidence>
<evidence type="ECO:0000313" key="3">
    <source>
        <dbReference type="EMBL" id="QTX09185.1"/>
    </source>
</evidence>
<dbReference type="RefSeq" id="WP_207252077.1">
    <property type="nucleotide sequence ID" value="NZ_JAFMPM010000008.1"/>
</dbReference>
<accession>A0A8B0SEJ7</accession>
<dbReference type="Gene3D" id="2.60.40.3440">
    <property type="match status" value="1"/>
</dbReference>
<proteinExistence type="predicted"/>
<evidence type="ECO:0000313" key="2">
    <source>
        <dbReference type="EMBL" id="MBO0614340.1"/>
    </source>
</evidence>
<reference evidence="3" key="2">
    <citation type="submission" date="2021-04" db="EMBL/GenBank/DDBJ databases">
        <title>Complete Genome and methylome analysis of Thiothrix fructosivorans ATCC 49748.</title>
        <authorList>
            <person name="Fomenkov A."/>
            <person name="Sun L."/>
            <person name="Vincze T."/>
            <person name="Grabovich M.Y."/>
            <person name="Roberts R.J."/>
        </authorList>
    </citation>
    <scope>NUCLEOTIDE SEQUENCE</scope>
    <source>
        <strain evidence="3">ATCC 49748</strain>
    </source>
</reference>
<dbReference type="EMBL" id="JAFMPM010000008">
    <property type="protein sequence ID" value="MBO0614340.1"/>
    <property type="molecule type" value="Genomic_DNA"/>
</dbReference>
<keyword evidence="4" id="KW-1185">Reference proteome</keyword>
<gene>
    <name evidence="3" type="ORF">J1836_011050</name>
    <name evidence="2" type="ORF">J1836_15665</name>
</gene>
<reference evidence="2 4" key="1">
    <citation type="submission" date="2021-03" db="EMBL/GenBank/DDBJ databases">
        <title>Draft genome and methylome analysis of Thiotrix fructosivoruns ATCC 49748.</title>
        <authorList>
            <person name="Fomenkov A."/>
            <person name="Grabovich M.Y."/>
            <person name="Roberts R.J."/>
        </authorList>
    </citation>
    <scope>NUCLEOTIDE SEQUENCE [LARGE SCALE GENOMIC DNA]</scope>
    <source>
        <strain evidence="2 4">ATCC 49748</strain>
    </source>
</reference>
<sequence>MNKFLKLSTTALLLSGIVMSSAAFAAAVKAPTLRADTGTTTTDTAVDIDVAANDKDPSAVIDGYTGGKARYGSVVCDGGTCTYTPNPSKAKGKKTDSFTYTVTYKDARGKTRKKSARVTIHLKPAPVSGAA</sequence>
<evidence type="ECO:0000256" key="1">
    <source>
        <dbReference type="SAM" id="SignalP"/>
    </source>
</evidence>
<dbReference type="Proteomes" id="UP000664466">
    <property type="component" value="Unassembled WGS sequence"/>
</dbReference>
<feature type="chain" id="PRO_5032937450" evidence="1">
    <location>
        <begin position="26"/>
        <end position="131"/>
    </location>
</feature>
<organism evidence="3">
    <name type="scientific">Thiothrix fructosivorans</name>
    <dbReference type="NCBI Taxonomy" id="111770"/>
    <lineage>
        <taxon>Bacteria</taxon>
        <taxon>Pseudomonadati</taxon>
        <taxon>Pseudomonadota</taxon>
        <taxon>Gammaproteobacteria</taxon>
        <taxon>Thiotrichales</taxon>
        <taxon>Thiotrichaceae</taxon>
        <taxon>Thiothrix</taxon>
    </lineage>
</organism>
<protein>
    <submittedName>
        <fullName evidence="3">Uncharacterized protein</fullName>
    </submittedName>
</protein>
<dbReference type="EMBL" id="CP072748">
    <property type="protein sequence ID" value="QTX09185.1"/>
    <property type="molecule type" value="Genomic_DNA"/>
</dbReference>
<feature type="signal peptide" evidence="1">
    <location>
        <begin position="1"/>
        <end position="25"/>
    </location>
</feature>
<dbReference type="AlphaFoldDB" id="A0A8B0SEJ7"/>